<evidence type="ECO:0000313" key="1">
    <source>
        <dbReference type="EMBL" id="KRY85190.1"/>
    </source>
</evidence>
<reference evidence="1 2" key="1">
    <citation type="submission" date="2015-01" db="EMBL/GenBank/DDBJ databases">
        <title>Evolution of Trichinella species and genotypes.</title>
        <authorList>
            <person name="Korhonen P.K."/>
            <person name="Edoardo P."/>
            <person name="Giuseppe L.R."/>
            <person name="Gasser R.B."/>
        </authorList>
    </citation>
    <scope>NUCLEOTIDE SEQUENCE [LARGE SCALE GENOMIC DNA]</scope>
    <source>
        <strain evidence="1">ISS470</strain>
    </source>
</reference>
<keyword evidence="2" id="KW-1185">Reference proteome</keyword>
<comment type="caution">
    <text evidence="1">The sequence shown here is derived from an EMBL/GenBank/DDBJ whole genome shotgun (WGS) entry which is preliminary data.</text>
</comment>
<organism evidence="1 2">
    <name type="scientific">Trichinella pseudospiralis</name>
    <name type="common">Parasitic roundworm</name>
    <dbReference type="NCBI Taxonomy" id="6337"/>
    <lineage>
        <taxon>Eukaryota</taxon>
        <taxon>Metazoa</taxon>
        <taxon>Ecdysozoa</taxon>
        <taxon>Nematoda</taxon>
        <taxon>Enoplea</taxon>
        <taxon>Dorylaimia</taxon>
        <taxon>Trichinellida</taxon>
        <taxon>Trichinellidae</taxon>
        <taxon>Trichinella</taxon>
    </lineage>
</organism>
<dbReference type="EMBL" id="JYDT01000096">
    <property type="protein sequence ID" value="KRY85190.1"/>
    <property type="molecule type" value="Genomic_DNA"/>
</dbReference>
<protein>
    <submittedName>
        <fullName evidence="1">Uncharacterized protein</fullName>
    </submittedName>
</protein>
<dbReference type="Proteomes" id="UP000054995">
    <property type="component" value="Unassembled WGS sequence"/>
</dbReference>
<dbReference type="AlphaFoldDB" id="A0A0V1FGK7"/>
<name>A0A0V1FGK7_TRIPS</name>
<accession>A0A0V1FGK7</accession>
<sequence length="67" mass="7868">MVQPFYDENGESVFDLLCCNFGIVLAFDNIEYFEFMGFELQDVAQNCQYSGSHCVSLIIQNFYFEQR</sequence>
<evidence type="ECO:0000313" key="2">
    <source>
        <dbReference type="Proteomes" id="UP000054995"/>
    </source>
</evidence>
<proteinExistence type="predicted"/>
<gene>
    <name evidence="1" type="ORF">T4D_13145</name>
</gene>